<dbReference type="CDD" id="cd18129">
    <property type="entry name" value="ASADH_C_USG1_like"/>
    <property type="match status" value="1"/>
</dbReference>
<protein>
    <submittedName>
        <fullName evidence="3">Aspartate-semialdehyde dehydrogenase</fullName>
        <ecNumber evidence="3">1.2.1.11</ecNumber>
    </submittedName>
</protein>
<dbReference type="GO" id="GO:0046983">
    <property type="term" value="F:protein dimerization activity"/>
    <property type="evidence" value="ECO:0007669"/>
    <property type="project" value="InterPro"/>
</dbReference>
<dbReference type="PIRSF" id="PIRSF000148">
    <property type="entry name" value="ASA_dh"/>
    <property type="match status" value="1"/>
</dbReference>
<organism evidence="3 5">
    <name type="scientific">Candidatus Chlorohelix allophototropha</name>
    <dbReference type="NCBI Taxonomy" id="3003348"/>
    <lineage>
        <taxon>Bacteria</taxon>
        <taxon>Bacillati</taxon>
        <taxon>Chloroflexota</taxon>
        <taxon>Chloroflexia</taxon>
        <taxon>Candidatus Chloroheliales</taxon>
        <taxon>Candidatus Chloroheliaceae</taxon>
        <taxon>Candidatus Chlorohelix</taxon>
    </lineage>
</organism>
<gene>
    <name evidence="3" type="ORF">HXX08_07650</name>
    <name evidence="4" type="ORF">OZ401_000875</name>
</gene>
<dbReference type="AlphaFoldDB" id="A0A8T7LXW7"/>
<keyword evidence="3" id="KW-0560">Oxidoreductase</keyword>
<evidence type="ECO:0000313" key="6">
    <source>
        <dbReference type="Proteomes" id="UP001431572"/>
    </source>
</evidence>
<dbReference type="GO" id="GO:0008652">
    <property type="term" value="P:amino acid biosynthetic process"/>
    <property type="evidence" value="ECO:0007669"/>
    <property type="project" value="InterPro"/>
</dbReference>
<dbReference type="InterPro" id="IPR012280">
    <property type="entry name" value="Semialdhyde_DH_dimer_dom"/>
</dbReference>
<sequence length="341" mass="38321">MAGYNLAIVGATELTGQELIKILQTRRFPINNIKFLTNPAQYVPGRRIFFAGKDFEVQEITSRAFREVDIAFFCGDAETAQHFAPNISDFGCFVIDVSGAFRGDDKVLSVIPEINGEELQQLKKKRLVASPSPAVIQLLLPLNTLRQWTSLRRLIVHSFEPVSESGQSAVEFLTTEARTVLDGKNVIPHTYHHQIAFNLLPETENFLDTGLTRSEARIIREIKRFWRLPDLNISVTAIRVPLYQGMSQSVIVDLGKKVTPDEMREVMGDTPGVKVSDDPSVNMYPQPWQSINTDEIVVGRIRELDSTYNTMAFWSCMDNLRKGSALNAIQIAETASHLKLI</sequence>
<evidence type="ECO:0000313" key="5">
    <source>
        <dbReference type="Proteomes" id="UP000521676"/>
    </source>
</evidence>
<dbReference type="Gene3D" id="3.30.360.10">
    <property type="entry name" value="Dihydrodipicolinate Reductase, domain 2"/>
    <property type="match status" value="1"/>
</dbReference>
<dbReference type="InterPro" id="IPR000534">
    <property type="entry name" value="Semialdehyde_DH_NAD-bd"/>
</dbReference>
<dbReference type="Gene3D" id="3.40.50.720">
    <property type="entry name" value="NAD(P)-binding Rossmann-like Domain"/>
    <property type="match status" value="1"/>
</dbReference>
<dbReference type="EMBL" id="JACATZ010000001">
    <property type="protein sequence ID" value="NWJ45737.1"/>
    <property type="molecule type" value="Genomic_DNA"/>
</dbReference>
<dbReference type="PANTHER" id="PTHR46278">
    <property type="entry name" value="DEHYDROGENASE, PUTATIVE-RELATED"/>
    <property type="match status" value="1"/>
</dbReference>
<proteinExistence type="inferred from homology"/>
<evidence type="ECO:0000259" key="2">
    <source>
        <dbReference type="SMART" id="SM00859"/>
    </source>
</evidence>
<dbReference type="SMART" id="SM00859">
    <property type="entry name" value="Semialdhyde_dh"/>
    <property type="match status" value="1"/>
</dbReference>
<dbReference type="NCBIfam" id="NF011456">
    <property type="entry name" value="PRK14874.1"/>
    <property type="match status" value="1"/>
</dbReference>
<dbReference type="Pfam" id="PF02774">
    <property type="entry name" value="Semialdhyde_dhC"/>
    <property type="match status" value="1"/>
</dbReference>
<dbReference type="GO" id="GO:0051287">
    <property type="term" value="F:NAD binding"/>
    <property type="evidence" value="ECO:0007669"/>
    <property type="project" value="InterPro"/>
</dbReference>
<feature type="domain" description="Semialdehyde dehydrogenase NAD-binding" evidence="2">
    <location>
        <begin position="5"/>
        <end position="122"/>
    </location>
</feature>
<dbReference type="Pfam" id="PF01118">
    <property type="entry name" value="Semialdhyde_dh"/>
    <property type="match status" value="1"/>
</dbReference>
<dbReference type="PANTHER" id="PTHR46278:SF2">
    <property type="entry name" value="ASPARTATE-SEMIALDEHYDE DEHYDROGENASE"/>
    <property type="match status" value="1"/>
</dbReference>
<evidence type="ECO:0000256" key="1">
    <source>
        <dbReference type="ARBA" id="ARBA00010584"/>
    </source>
</evidence>
<reference evidence="4" key="2">
    <citation type="journal article" date="2024" name="Nature">
        <title>Anoxygenic phototroph of the Chloroflexota uses a type I reaction centre.</title>
        <authorList>
            <person name="Tsuji J.M."/>
            <person name="Shaw N.A."/>
            <person name="Nagashima S."/>
            <person name="Venkiteswaran J.J."/>
            <person name="Schiff S.L."/>
            <person name="Watanabe T."/>
            <person name="Fukui M."/>
            <person name="Hanada S."/>
            <person name="Tank M."/>
            <person name="Neufeld J.D."/>
        </authorList>
    </citation>
    <scope>NUCLEOTIDE SEQUENCE</scope>
    <source>
        <strain evidence="4">L227-S17</strain>
    </source>
</reference>
<evidence type="ECO:0000313" key="4">
    <source>
        <dbReference type="EMBL" id="WJW67606.1"/>
    </source>
</evidence>
<dbReference type="RefSeq" id="WP_341469496.1">
    <property type="nucleotide sequence ID" value="NZ_CP128399.1"/>
</dbReference>
<reference evidence="3 5" key="1">
    <citation type="submission" date="2020-06" db="EMBL/GenBank/DDBJ databases">
        <title>Anoxygenic phototrophic Chloroflexota member uses a Type I reaction center.</title>
        <authorList>
            <person name="Tsuji J.M."/>
            <person name="Shaw N.A."/>
            <person name="Nagashima S."/>
            <person name="Venkiteswaran J."/>
            <person name="Schiff S.L."/>
            <person name="Hanada S."/>
            <person name="Tank M."/>
            <person name="Neufeld J.D."/>
        </authorList>
    </citation>
    <scope>NUCLEOTIDE SEQUENCE [LARGE SCALE GENOMIC DNA]</scope>
    <source>
        <strain evidence="3">L227-S17</strain>
    </source>
</reference>
<dbReference type="InterPro" id="IPR036291">
    <property type="entry name" value="NAD(P)-bd_dom_sf"/>
</dbReference>
<keyword evidence="6" id="KW-1185">Reference proteome</keyword>
<dbReference type="SUPFAM" id="SSF51735">
    <property type="entry name" value="NAD(P)-binding Rossmann-fold domains"/>
    <property type="match status" value="1"/>
</dbReference>
<dbReference type="EC" id="1.2.1.11" evidence="3"/>
<evidence type="ECO:0000313" key="3">
    <source>
        <dbReference type="EMBL" id="NWJ45737.1"/>
    </source>
</evidence>
<dbReference type="GO" id="GO:0004073">
    <property type="term" value="F:aspartate-semialdehyde dehydrogenase activity"/>
    <property type="evidence" value="ECO:0007669"/>
    <property type="project" value="UniProtKB-EC"/>
</dbReference>
<name>A0A8T7LXW7_9CHLR</name>
<accession>A0A8T7LXW7</accession>
<dbReference type="EMBL" id="CP128399">
    <property type="protein sequence ID" value="WJW67606.1"/>
    <property type="molecule type" value="Genomic_DNA"/>
</dbReference>
<dbReference type="Proteomes" id="UP000521676">
    <property type="component" value="Unassembled WGS sequence"/>
</dbReference>
<comment type="similarity">
    <text evidence="1">Belongs to the aspartate-semialdehyde dehydrogenase family.</text>
</comment>
<dbReference type="SUPFAM" id="SSF55347">
    <property type="entry name" value="Glyceraldehyde-3-phosphate dehydrogenase-like, C-terminal domain"/>
    <property type="match status" value="1"/>
</dbReference>
<dbReference type="Proteomes" id="UP001431572">
    <property type="component" value="Chromosome 1"/>
</dbReference>